<reference evidence="2 3" key="1">
    <citation type="journal article" date="2023" name="Hortic Res">
        <title>The complete reference genome for grapevine (Vitis vinifera L.) genetics and breeding.</title>
        <authorList>
            <person name="Shi X."/>
            <person name="Cao S."/>
            <person name="Wang X."/>
            <person name="Huang S."/>
            <person name="Wang Y."/>
            <person name="Liu Z."/>
            <person name="Liu W."/>
            <person name="Leng X."/>
            <person name="Peng Y."/>
            <person name="Wang N."/>
            <person name="Wang Y."/>
            <person name="Ma Z."/>
            <person name="Xu X."/>
            <person name="Zhang F."/>
            <person name="Xue H."/>
            <person name="Zhong H."/>
            <person name="Wang Y."/>
            <person name="Zhang K."/>
            <person name="Velt A."/>
            <person name="Avia K."/>
            <person name="Holtgrawe D."/>
            <person name="Grimplet J."/>
            <person name="Matus J.T."/>
            <person name="Ware D."/>
            <person name="Wu X."/>
            <person name="Wang H."/>
            <person name="Liu C."/>
            <person name="Fang Y."/>
            <person name="Rustenholz C."/>
            <person name="Cheng Z."/>
            <person name="Xiao H."/>
            <person name="Zhou Y."/>
        </authorList>
    </citation>
    <scope>NUCLEOTIDE SEQUENCE [LARGE SCALE GENOMIC DNA]</scope>
    <source>
        <strain evidence="3">cv. Pinot noir / PN40024</strain>
        <tissue evidence="2">Leaf</tissue>
    </source>
</reference>
<dbReference type="Proteomes" id="UP001227230">
    <property type="component" value="Chromosome 2"/>
</dbReference>
<evidence type="ECO:0000256" key="1">
    <source>
        <dbReference type="SAM" id="MobiDB-lite"/>
    </source>
</evidence>
<name>A0ABY9BHK7_VITVI</name>
<proteinExistence type="predicted"/>
<keyword evidence="3" id="KW-1185">Reference proteome</keyword>
<organism evidence="2 3">
    <name type="scientific">Vitis vinifera</name>
    <name type="common">Grape</name>
    <dbReference type="NCBI Taxonomy" id="29760"/>
    <lineage>
        <taxon>Eukaryota</taxon>
        <taxon>Viridiplantae</taxon>
        <taxon>Streptophyta</taxon>
        <taxon>Embryophyta</taxon>
        <taxon>Tracheophyta</taxon>
        <taxon>Spermatophyta</taxon>
        <taxon>Magnoliopsida</taxon>
        <taxon>eudicotyledons</taxon>
        <taxon>Gunneridae</taxon>
        <taxon>Pentapetalae</taxon>
        <taxon>rosids</taxon>
        <taxon>Vitales</taxon>
        <taxon>Vitaceae</taxon>
        <taxon>Viteae</taxon>
        <taxon>Vitis</taxon>
    </lineage>
</organism>
<sequence length="138" mass="14695">MRRIRIKVSKKIASNSPAAALFSCSRLLQASLSKNLSVLSYRKRPLAPQNSPLLAALPAPKETKLSGTPPLPQATTHSPIRPLSKHGLPTTSMALQPPAWLPFSPATCPVLLLHLGGGPPFHFKEMLKPSSSPGGPKI</sequence>
<protein>
    <submittedName>
        <fullName evidence="2">Uncharacterized protein</fullName>
    </submittedName>
</protein>
<evidence type="ECO:0000313" key="2">
    <source>
        <dbReference type="EMBL" id="WJZ82383.1"/>
    </source>
</evidence>
<dbReference type="EMBL" id="CP126649">
    <property type="protein sequence ID" value="WJZ82383.1"/>
    <property type="molecule type" value="Genomic_DNA"/>
</dbReference>
<dbReference type="PROSITE" id="PS51257">
    <property type="entry name" value="PROKAR_LIPOPROTEIN"/>
    <property type="match status" value="1"/>
</dbReference>
<gene>
    <name evidence="2" type="ORF">VitviT2T_002149</name>
</gene>
<feature type="region of interest" description="Disordered" evidence="1">
    <location>
        <begin position="50"/>
        <end position="89"/>
    </location>
</feature>
<evidence type="ECO:0000313" key="3">
    <source>
        <dbReference type="Proteomes" id="UP001227230"/>
    </source>
</evidence>
<accession>A0ABY9BHK7</accession>